<evidence type="ECO:0000313" key="3">
    <source>
        <dbReference type="Proteomes" id="UP001194468"/>
    </source>
</evidence>
<comment type="caution">
    <text evidence="2">The sequence shown here is derived from an EMBL/GenBank/DDBJ whole genome shotgun (WGS) entry which is preliminary data.</text>
</comment>
<organism evidence="2 3">
    <name type="scientific">Boletus edulis BED1</name>
    <dbReference type="NCBI Taxonomy" id="1328754"/>
    <lineage>
        <taxon>Eukaryota</taxon>
        <taxon>Fungi</taxon>
        <taxon>Dikarya</taxon>
        <taxon>Basidiomycota</taxon>
        <taxon>Agaricomycotina</taxon>
        <taxon>Agaricomycetes</taxon>
        <taxon>Agaricomycetidae</taxon>
        <taxon>Boletales</taxon>
        <taxon>Boletineae</taxon>
        <taxon>Boletaceae</taxon>
        <taxon>Boletoideae</taxon>
        <taxon>Boletus</taxon>
    </lineage>
</organism>
<dbReference type="EMBL" id="WHUW01000002">
    <property type="protein sequence ID" value="KAF8450969.1"/>
    <property type="molecule type" value="Genomic_DNA"/>
</dbReference>
<reference evidence="2" key="2">
    <citation type="journal article" date="2020" name="Nat. Commun.">
        <title>Large-scale genome sequencing of mycorrhizal fungi provides insights into the early evolution of symbiotic traits.</title>
        <authorList>
            <person name="Miyauchi S."/>
            <person name="Kiss E."/>
            <person name="Kuo A."/>
            <person name="Drula E."/>
            <person name="Kohler A."/>
            <person name="Sanchez-Garcia M."/>
            <person name="Morin E."/>
            <person name="Andreopoulos B."/>
            <person name="Barry K.W."/>
            <person name="Bonito G."/>
            <person name="Buee M."/>
            <person name="Carver A."/>
            <person name="Chen C."/>
            <person name="Cichocki N."/>
            <person name="Clum A."/>
            <person name="Culley D."/>
            <person name="Crous P.W."/>
            <person name="Fauchery L."/>
            <person name="Girlanda M."/>
            <person name="Hayes R.D."/>
            <person name="Keri Z."/>
            <person name="LaButti K."/>
            <person name="Lipzen A."/>
            <person name="Lombard V."/>
            <person name="Magnuson J."/>
            <person name="Maillard F."/>
            <person name="Murat C."/>
            <person name="Nolan M."/>
            <person name="Ohm R.A."/>
            <person name="Pangilinan J."/>
            <person name="Pereira M.F."/>
            <person name="Perotto S."/>
            <person name="Peter M."/>
            <person name="Pfister S."/>
            <person name="Riley R."/>
            <person name="Sitrit Y."/>
            <person name="Stielow J.B."/>
            <person name="Szollosi G."/>
            <person name="Zifcakova L."/>
            <person name="Stursova M."/>
            <person name="Spatafora J.W."/>
            <person name="Tedersoo L."/>
            <person name="Vaario L.M."/>
            <person name="Yamada A."/>
            <person name="Yan M."/>
            <person name="Wang P."/>
            <person name="Xu J."/>
            <person name="Bruns T."/>
            <person name="Baldrian P."/>
            <person name="Vilgalys R."/>
            <person name="Dunand C."/>
            <person name="Henrissat B."/>
            <person name="Grigoriev I.V."/>
            <person name="Hibbett D."/>
            <person name="Nagy L.G."/>
            <person name="Martin F.M."/>
        </authorList>
    </citation>
    <scope>NUCLEOTIDE SEQUENCE</scope>
    <source>
        <strain evidence="2">BED1</strain>
    </source>
</reference>
<protein>
    <recommendedName>
        <fullName evidence="1">Fungal-type protein kinase domain-containing protein</fullName>
    </recommendedName>
</protein>
<dbReference type="Proteomes" id="UP001194468">
    <property type="component" value="Unassembled WGS sequence"/>
</dbReference>
<evidence type="ECO:0000259" key="1">
    <source>
        <dbReference type="Pfam" id="PF17667"/>
    </source>
</evidence>
<proteinExistence type="predicted"/>
<keyword evidence="3" id="KW-1185">Reference proteome</keyword>
<dbReference type="InterPro" id="IPR040976">
    <property type="entry name" value="Pkinase_fungal"/>
</dbReference>
<evidence type="ECO:0000313" key="2">
    <source>
        <dbReference type="EMBL" id="KAF8450969.1"/>
    </source>
</evidence>
<dbReference type="Pfam" id="PF17667">
    <property type="entry name" value="Pkinase_fungal"/>
    <property type="match status" value="1"/>
</dbReference>
<accession>A0AAD4GKT4</accession>
<name>A0AAD4GKT4_BOLED</name>
<sequence length="76" mass="8469">MFVDWPWPCIKSSISIFQHYQLVLGTVGHTLTTFKSTKELTTTVLDELKAHAHAYQISGILHCDVSPGNIIQTKNG</sequence>
<reference evidence="2" key="1">
    <citation type="submission" date="2019-10" db="EMBL/GenBank/DDBJ databases">
        <authorList>
            <consortium name="DOE Joint Genome Institute"/>
            <person name="Kuo A."/>
            <person name="Miyauchi S."/>
            <person name="Kiss E."/>
            <person name="Drula E."/>
            <person name="Kohler A."/>
            <person name="Sanchez-Garcia M."/>
            <person name="Andreopoulos B."/>
            <person name="Barry K.W."/>
            <person name="Bonito G."/>
            <person name="Buee M."/>
            <person name="Carver A."/>
            <person name="Chen C."/>
            <person name="Cichocki N."/>
            <person name="Clum A."/>
            <person name="Culley D."/>
            <person name="Crous P.W."/>
            <person name="Fauchery L."/>
            <person name="Girlanda M."/>
            <person name="Hayes R."/>
            <person name="Keri Z."/>
            <person name="LaButti K."/>
            <person name="Lipzen A."/>
            <person name="Lombard V."/>
            <person name="Magnuson J."/>
            <person name="Maillard F."/>
            <person name="Morin E."/>
            <person name="Murat C."/>
            <person name="Nolan M."/>
            <person name="Ohm R."/>
            <person name="Pangilinan J."/>
            <person name="Pereira M."/>
            <person name="Perotto S."/>
            <person name="Peter M."/>
            <person name="Riley R."/>
            <person name="Sitrit Y."/>
            <person name="Stielow B."/>
            <person name="Szollosi G."/>
            <person name="Zifcakova L."/>
            <person name="Stursova M."/>
            <person name="Spatafora J.W."/>
            <person name="Tedersoo L."/>
            <person name="Vaario L.-M."/>
            <person name="Yamada A."/>
            <person name="Yan M."/>
            <person name="Wang P."/>
            <person name="Xu J."/>
            <person name="Bruns T."/>
            <person name="Baldrian P."/>
            <person name="Vilgalys R."/>
            <person name="Henrissat B."/>
            <person name="Grigoriev I.V."/>
            <person name="Hibbett D."/>
            <person name="Nagy L.G."/>
            <person name="Martin F.M."/>
        </authorList>
    </citation>
    <scope>NUCLEOTIDE SEQUENCE</scope>
    <source>
        <strain evidence="2">BED1</strain>
    </source>
</reference>
<gene>
    <name evidence="2" type="ORF">L210DRAFT_3521765</name>
</gene>
<dbReference type="AlphaFoldDB" id="A0AAD4GKT4"/>
<feature type="domain" description="Fungal-type protein kinase" evidence="1">
    <location>
        <begin position="19"/>
        <end position="73"/>
    </location>
</feature>